<keyword evidence="2" id="KW-0732">Signal</keyword>
<gene>
    <name evidence="3" type="ORF">PANT_5d00001</name>
</gene>
<dbReference type="AlphaFoldDB" id="M9MAI9"/>
<dbReference type="Pfam" id="PF03891">
    <property type="entry name" value="DUF333"/>
    <property type="match status" value="2"/>
</dbReference>
<feature type="region of interest" description="Disordered" evidence="1">
    <location>
        <begin position="133"/>
        <end position="160"/>
    </location>
</feature>
<evidence type="ECO:0000256" key="2">
    <source>
        <dbReference type="SAM" id="SignalP"/>
    </source>
</evidence>
<evidence type="ECO:0008006" key="5">
    <source>
        <dbReference type="Google" id="ProtNLM"/>
    </source>
</evidence>
<evidence type="ECO:0000313" key="3">
    <source>
        <dbReference type="EMBL" id="GAC71648.1"/>
    </source>
</evidence>
<dbReference type="OrthoDB" id="2555955at2759"/>
<dbReference type="PANTHER" id="PTHR38008:SF2">
    <property type="entry name" value="HEMOLYSIN"/>
    <property type="match status" value="1"/>
</dbReference>
<dbReference type="PANTHER" id="PTHR38008">
    <property type="entry name" value="HEMOLYSIN-RELATED"/>
    <property type="match status" value="1"/>
</dbReference>
<dbReference type="Proteomes" id="UP000011976">
    <property type="component" value="Unassembled WGS sequence"/>
</dbReference>
<name>M9MAI9_PSEA3</name>
<feature type="chain" id="PRO_5004100806" description="DUF333 domain-containing protein" evidence="2">
    <location>
        <begin position="28"/>
        <end position="160"/>
    </location>
</feature>
<reference evidence="4" key="1">
    <citation type="journal article" date="2013" name="Genome Announc.">
        <title>Genome sequence of the basidiomycetous yeast Pseudozyma antarctica T-34, a producer of the glycolipid biosurfactants mannosylerythritol lipids.</title>
        <authorList>
            <person name="Morita T."/>
            <person name="Koike H."/>
            <person name="Koyama Y."/>
            <person name="Hagiwara H."/>
            <person name="Ito E."/>
            <person name="Fukuoka T."/>
            <person name="Imura T."/>
            <person name="Machida M."/>
            <person name="Kitamoto D."/>
        </authorList>
    </citation>
    <scope>NUCLEOTIDE SEQUENCE [LARGE SCALE GENOMIC DNA]</scope>
    <source>
        <strain evidence="4">T-34</strain>
    </source>
</reference>
<dbReference type="InterPro" id="IPR005590">
    <property type="entry name" value="DUF333"/>
</dbReference>
<protein>
    <recommendedName>
        <fullName evidence="5">DUF333 domain-containing protein</fullName>
    </recommendedName>
</protein>
<evidence type="ECO:0000313" key="4">
    <source>
        <dbReference type="Proteomes" id="UP000011976"/>
    </source>
</evidence>
<proteinExistence type="predicted"/>
<sequence>MPNSVPSFRLISATVLTLLSLWYLWSPSTMQIANPASEYCIQQGGTLEIVKDKDGNDIGMCRLPEGTVVEEWDFFRSQQEPPKVGIANPASVYCIQQGGTLEIVKDKDGNEIGMCRFPDGSVREEWDFYRSQEDPDYHKSSAQLEDRDASASDARALKQE</sequence>
<dbReference type="EMBL" id="DF196771">
    <property type="protein sequence ID" value="GAC71648.1"/>
    <property type="molecule type" value="Genomic_DNA"/>
</dbReference>
<feature type="signal peptide" evidence="2">
    <location>
        <begin position="1"/>
        <end position="27"/>
    </location>
</feature>
<evidence type="ECO:0000256" key="1">
    <source>
        <dbReference type="SAM" id="MobiDB-lite"/>
    </source>
</evidence>
<organism evidence="3 4">
    <name type="scientific">Pseudozyma antarctica (strain T-34)</name>
    <name type="common">Yeast</name>
    <name type="synonym">Candida antarctica</name>
    <dbReference type="NCBI Taxonomy" id="1151754"/>
    <lineage>
        <taxon>Eukaryota</taxon>
        <taxon>Fungi</taxon>
        <taxon>Dikarya</taxon>
        <taxon>Basidiomycota</taxon>
        <taxon>Ustilaginomycotina</taxon>
        <taxon>Ustilaginomycetes</taxon>
        <taxon>Ustilaginales</taxon>
        <taxon>Ustilaginaceae</taxon>
        <taxon>Moesziomyces</taxon>
    </lineage>
</organism>
<accession>M9MAI9</accession>